<name>A0A0S2K390_9GAMM</name>
<gene>
    <name evidence="3" type="ORF">PP2015_2371</name>
</gene>
<dbReference type="SUPFAM" id="SSF49785">
    <property type="entry name" value="Galactose-binding domain-like"/>
    <property type="match status" value="1"/>
</dbReference>
<feature type="chain" id="PRO_5006600970" description="Glycoside hydrolase family 29 N-terminal domain-containing protein" evidence="1">
    <location>
        <begin position="23"/>
        <end position="740"/>
    </location>
</feature>
<dbReference type="PATRIC" id="fig|161398.10.peg.2420"/>
<dbReference type="InterPro" id="IPR017853">
    <property type="entry name" value="GH"/>
</dbReference>
<reference evidence="4" key="1">
    <citation type="submission" date="2015-11" db="EMBL/GenBank/DDBJ databases">
        <authorList>
            <person name="Kim K.M."/>
        </authorList>
    </citation>
    <scope>NUCLEOTIDE SEQUENCE [LARGE SCALE GENOMIC DNA]</scope>
    <source>
        <strain evidence="4">KCTC 12086</strain>
    </source>
</reference>
<dbReference type="Pfam" id="PF01120">
    <property type="entry name" value="Alpha_L_fucos"/>
    <property type="match status" value="1"/>
</dbReference>
<dbReference type="Proteomes" id="UP000061457">
    <property type="component" value="Chromosome I"/>
</dbReference>
<evidence type="ECO:0000313" key="3">
    <source>
        <dbReference type="EMBL" id="ALO42864.1"/>
    </source>
</evidence>
<dbReference type="EMBL" id="CP013187">
    <property type="protein sequence ID" value="ALO42864.1"/>
    <property type="molecule type" value="Genomic_DNA"/>
</dbReference>
<feature type="signal peptide" evidence="1">
    <location>
        <begin position="1"/>
        <end position="22"/>
    </location>
</feature>
<dbReference type="GO" id="GO:0004560">
    <property type="term" value="F:alpha-L-fucosidase activity"/>
    <property type="evidence" value="ECO:0007669"/>
    <property type="project" value="InterPro"/>
</dbReference>
<organism evidence="3 4">
    <name type="scientific">Pseudoalteromonas phenolica</name>
    <dbReference type="NCBI Taxonomy" id="161398"/>
    <lineage>
        <taxon>Bacteria</taxon>
        <taxon>Pseudomonadati</taxon>
        <taxon>Pseudomonadota</taxon>
        <taxon>Gammaproteobacteria</taxon>
        <taxon>Alteromonadales</taxon>
        <taxon>Pseudoalteromonadaceae</taxon>
        <taxon>Pseudoalteromonas</taxon>
    </lineage>
</organism>
<dbReference type="KEGG" id="pphe:PP2015_2371"/>
<dbReference type="GO" id="GO:0005975">
    <property type="term" value="P:carbohydrate metabolic process"/>
    <property type="evidence" value="ECO:0007669"/>
    <property type="project" value="InterPro"/>
</dbReference>
<protein>
    <recommendedName>
        <fullName evidence="2">Glycoside hydrolase family 29 N-terminal domain-containing protein</fullName>
    </recommendedName>
</protein>
<evidence type="ECO:0000313" key="4">
    <source>
        <dbReference type="Proteomes" id="UP000061457"/>
    </source>
</evidence>
<feature type="domain" description="Glycoside hydrolase family 29 N-terminal" evidence="2">
    <location>
        <begin position="163"/>
        <end position="344"/>
    </location>
</feature>
<dbReference type="Gene3D" id="3.20.20.80">
    <property type="entry name" value="Glycosidases"/>
    <property type="match status" value="1"/>
</dbReference>
<dbReference type="Gene3D" id="2.60.120.260">
    <property type="entry name" value="Galactose-binding domain-like"/>
    <property type="match status" value="3"/>
</dbReference>
<dbReference type="STRING" id="161398.PP2015_2371"/>
<dbReference type="InterPro" id="IPR008979">
    <property type="entry name" value="Galactose-bd-like_sf"/>
</dbReference>
<dbReference type="InterPro" id="IPR057739">
    <property type="entry name" value="Glyco_hydro_29_N"/>
</dbReference>
<keyword evidence="1" id="KW-0732">Signal</keyword>
<accession>A0A0S2K390</accession>
<proteinExistence type="predicted"/>
<dbReference type="AlphaFoldDB" id="A0A0S2K390"/>
<dbReference type="OrthoDB" id="90759at2"/>
<dbReference type="RefSeq" id="WP_058030566.1">
    <property type="nucleotide sequence ID" value="NZ_CP013187.1"/>
</dbReference>
<evidence type="ECO:0000256" key="1">
    <source>
        <dbReference type="SAM" id="SignalP"/>
    </source>
</evidence>
<keyword evidence="4" id="KW-1185">Reference proteome</keyword>
<dbReference type="SUPFAM" id="SSF51445">
    <property type="entry name" value="(Trans)glycosidases"/>
    <property type="match status" value="1"/>
</dbReference>
<evidence type="ECO:0000259" key="2">
    <source>
        <dbReference type="Pfam" id="PF01120"/>
    </source>
</evidence>
<sequence length="740" mass="81687">MTTTLKPLLTSLLIFTGAPLLAGEVPQAGSNPISLTTTAQIDNVHYLMAAAAKRPDTTYVQNYDLPKHAWLNSFDYGETLEWSVSVEQSTSFDITALVSSRTGEKFKLEVDGNSTIFEIGHSGWSREDAGSIVVPAGTHQLKLSRLGRNGSASIKSLELVKTSEKPQRDARIQALKSSTAKFSNQDYGVMFQYGAWTYPPTGPKKTLEQQANDFDVTAFAEMVESTGAKYVVWSATWWTYQMHAPNQALDNILGHSEDTATRDLFKDIATELDKHNIDFYFYYHSGHFGGQSNARPWWQAQQWPEEFTTTGTGDRSVFFDNWVNVVSEMGNRYGSLLDGWFFDDGLIYYPAPFERLGAAAKAGNPDRLISYNPWIAPHYTDFEDLSFGEECKVHGAEEGGTGLYTSGSDKGVYGHCMITMEPGWGIYHQNQKIGPTKYSVEAAYDLVKSYHDKKTPISFNMLIFEDGSVSNTSLSVLQQLKAKLEAEQTVDCSFGCNTLNDTHSSITYSGDWKVSNNRRAGDYQDNVAWASANNSSATLNFTGTGVKVYMPTSVDQGDVEVFIDGQSQGVVSAKQAGYNPQTPVFQINNLSASEHELKLVKLNGHYLILDKFEVQNQITTLNDDSSEISYSGNWANSSNRNADDINDDVTYTTKNGDYAELTFSGTAVSVIVPKNRAYGNVEVIINGVSQGLVSAYTPTGYSPAEAIFTKEDLPEGNHTIRLVKRSGSFFPLDAIKLVVK</sequence>